<evidence type="ECO:0000256" key="2">
    <source>
        <dbReference type="ARBA" id="ARBA00022908"/>
    </source>
</evidence>
<dbReference type="InterPro" id="IPR002104">
    <property type="entry name" value="Integrase_catalytic"/>
</dbReference>
<dbReference type="SUPFAM" id="SSF56349">
    <property type="entry name" value="DNA breaking-rejoining enzymes"/>
    <property type="match status" value="1"/>
</dbReference>
<keyword evidence="7" id="KW-1185">Reference proteome</keyword>
<dbReference type="PROSITE" id="PS51898">
    <property type="entry name" value="TYR_RECOMBINASE"/>
    <property type="match status" value="1"/>
</dbReference>
<evidence type="ECO:0000313" key="6">
    <source>
        <dbReference type="EMBL" id="SSW68538.1"/>
    </source>
</evidence>
<protein>
    <submittedName>
        <fullName evidence="6">Prophage integrase IntA</fullName>
    </submittedName>
</protein>
<dbReference type="InterPro" id="IPR038488">
    <property type="entry name" value="Integrase_DNA-bd_sf"/>
</dbReference>
<dbReference type="InterPro" id="IPR025166">
    <property type="entry name" value="Integrase_DNA_bind_dom"/>
</dbReference>
<feature type="domain" description="Tyr recombinase" evidence="5">
    <location>
        <begin position="236"/>
        <end position="458"/>
    </location>
</feature>
<sequence>MNRYPKRGKGFRWTVKELEAIPPSWKGDTLADGDGLQGEVRQHGAKTSVAWRYAYKWEGKTKRHYCGTWPSLSLDQIRVTRDQAREWVRTGVNPSDQKRVVRIEAQRQIEATLAEEDRRQADDLTVKDLYDAWITDGVRRSDDNAELKRVFQKDVLPHIGTTALRNLDEHGIRALLRLIVARGANRLAVVVFTAIRQMLVWGEKRKPWRALLIEGNPTDLIEIPKIVEKDYDLANIRDRVLSLDEIRELQAIFERMECEYATAEDRRRAIRPIALETQVAVWICLSTLSRIGETLKARWEHVDLAVGTWYIPKENVKKTKAGQRALTVFLSPFAKMQFERLYEKTGKGIWCFPAKQAEGHVSESTVGKQIGDRQVMFMNRKALKGRRNDNSLVLASGRNGNWTAHDLRRTGATLMETIGIEDKVIDLCQNHVIHTGSAKIRRHYLHSDHSSQMREAWKALGSALETALSAGPAL</sequence>
<dbReference type="OrthoDB" id="9775880at2"/>
<dbReference type="Gene3D" id="1.10.150.130">
    <property type="match status" value="1"/>
</dbReference>
<dbReference type="InterPro" id="IPR011010">
    <property type="entry name" value="DNA_brk_join_enz"/>
</dbReference>
<dbReference type="Gene3D" id="3.30.160.390">
    <property type="entry name" value="Integrase, DNA-binding domain"/>
    <property type="match status" value="1"/>
</dbReference>
<evidence type="ECO:0000256" key="3">
    <source>
        <dbReference type="ARBA" id="ARBA00023125"/>
    </source>
</evidence>
<organism evidence="6 7">
    <name type="scientific">Achromobacter agilis</name>
    <dbReference type="NCBI Taxonomy" id="1353888"/>
    <lineage>
        <taxon>Bacteria</taxon>
        <taxon>Pseudomonadati</taxon>
        <taxon>Pseudomonadota</taxon>
        <taxon>Betaproteobacteria</taxon>
        <taxon>Burkholderiales</taxon>
        <taxon>Alcaligenaceae</taxon>
        <taxon>Achromobacter</taxon>
    </lineage>
</organism>
<evidence type="ECO:0000259" key="5">
    <source>
        <dbReference type="PROSITE" id="PS51898"/>
    </source>
</evidence>
<evidence type="ECO:0000256" key="1">
    <source>
        <dbReference type="ARBA" id="ARBA00008857"/>
    </source>
</evidence>
<dbReference type="InterPro" id="IPR010998">
    <property type="entry name" value="Integrase_recombinase_N"/>
</dbReference>
<dbReference type="Pfam" id="PF13356">
    <property type="entry name" value="Arm-DNA-bind_3"/>
    <property type="match status" value="1"/>
</dbReference>
<gene>
    <name evidence="6" type="primary">intA</name>
    <name evidence="6" type="ORF">AGI3411_03730</name>
</gene>
<reference evidence="6 7" key="1">
    <citation type="submission" date="2018-07" db="EMBL/GenBank/DDBJ databases">
        <authorList>
            <person name="Peeters C."/>
        </authorList>
    </citation>
    <scope>NUCLEOTIDE SEQUENCE [LARGE SCALE GENOMIC DNA]</scope>
    <source>
        <strain evidence="6 7">LMG 3411</strain>
    </source>
</reference>
<keyword evidence="3" id="KW-0238">DNA-binding</keyword>
<dbReference type="EMBL" id="UFQB01000016">
    <property type="protein sequence ID" value="SSW68538.1"/>
    <property type="molecule type" value="Genomic_DNA"/>
</dbReference>
<dbReference type="GO" id="GO:0015074">
    <property type="term" value="P:DNA integration"/>
    <property type="evidence" value="ECO:0007669"/>
    <property type="project" value="UniProtKB-KW"/>
</dbReference>
<dbReference type="Gene3D" id="1.10.443.10">
    <property type="entry name" value="Intergrase catalytic core"/>
    <property type="match status" value="1"/>
</dbReference>
<dbReference type="AlphaFoldDB" id="A0A446CLC2"/>
<dbReference type="PANTHER" id="PTHR30629:SF2">
    <property type="entry name" value="PROPHAGE INTEGRASE INTS-RELATED"/>
    <property type="match status" value="1"/>
</dbReference>
<evidence type="ECO:0000313" key="7">
    <source>
        <dbReference type="Proteomes" id="UP000289184"/>
    </source>
</evidence>
<dbReference type="InterPro" id="IPR013762">
    <property type="entry name" value="Integrase-like_cat_sf"/>
</dbReference>
<accession>A0A446CLC2</accession>
<dbReference type="GO" id="GO:0003677">
    <property type="term" value="F:DNA binding"/>
    <property type="evidence" value="ECO:0007669"/>
    <property type="project" value="UniProtKB-KW"/>
</dbReference>
<dbReference type="Proteomes" id="UP000289184">
    <property type="component" value="Unassembled WGS sequence"/>
</dbReference>
<dbReference type="Pfam" id="PF00589">
    <property type="entry name" value="Phage_integrase"/>
    <property type="match status" value="1"/>
</dbReference>
<keyword evidence="4" id="KW-0233">DNA recombination</keyword>
<name>A0A446CLC2_9BURK</name>
<dbReference type="InterPro" id="IPR050808">
    <property type="entry name" value="Phage_Integrase"/>
</dbReference>
<dbReference type="GO" id="GO:0006310">
    <property type="term" value="P:DNA recombination"/>
    <property type="evidence" value="ECO:0007669"/>
    <property type="project" value="UniProtKB-KW"/>
</dbReference>
<proteinExistence type="inferred from homology"/>
<comment type="similarity">
    <text evidence="1">Belongs to the 'phage' integrase family.</text>
</comment>
<evidence type="ECO:0000256" key="4">
    <source>
        <dbReference type="ARBA" id="ARBA00023172"/>
    </source>
</evidence>
<keyword evidence="2" id="KW-0229">DNA integration</keyword>
<dbReference type="RefSeq" id="WP_129528851.1">
    <property type="nucleotide sequence ID" value="NZ_UFQB01000016.1"/>
</dbReference>
<dbReference type="PANTHER" id="PTHR30629">
    <property type="entry name" value="PROPHAGE INTEGRASE"/>
    <property type="match status" value="1"/>
</dbReference>